<proteinExistence type="predicted"/>
<evidence type="ECO:0000313" key="2">
    <source>
        <dbReference type="Proteomes" id="UP000325315"/>
    </source>
</evidence>
<comment type="caution">
    <text evidence="1">The sequence shown here is derived from an EMBL/GenBank/DDBJ whole genome shotgun (WGS) entry which is preliminary data.</text>
</comment>
<name>A0A5B6VU36_9ROSI</name>
<gene>
    <name evidence="1" type="ORF">EPI10_023394</name>
</gene>
<dbReference type="EMBL" id="SMMG02000005">
    <property type="protein sequence ID" value="KAA3472979.1"/>
    <property type="molecule type" value="Genomic_DNA"/>
</dbReference>
<reference evidence="2" key="1">
    <citation type="journal article" date="2019" name="Plant Biotechnol. J.">
        <title>Genome sequencing of the Australian wild diploid species Gossypium australe highlights disease resistance and delayed gland morphogenesis.</title>
        <authorList>
            <person name="Cai Y."/>
            <person name="Cai X."/>
            <person name="Wang Q."/>
            <person name="Wang P."/>
            <person name="Zhang Y."/>
            <person name="Cai C."/>
            <person name="Xu Y."/>
            <person name="Wang K."/>
            <person name="Zhou Z."/>
            <person name="Wang C."/>
            <person name="Geng S."/>
            <person name="Li B."/>
            <person name="Dong Q."/>
            <person name="Hou Y."/>
            <person name="Wang H."/>
            <person name="Ai P."/>
            <person name="Liu Z."/>
            <person name="Yi F."/>
            <person name="Sun M."/>
            <person name="An G."/>
            <person name="Cheng J."/>
            <person name="Zhang Y."/>
            <person name="Shi Q."/>
            <person name="Xie Y."/>
            <person name="Shi X."/>
            <person name="Chang Y."/>
            <person name="Huang F."/>
            <person name="Chen Y."/>
            <person name="Hong S."/>
            <person name="Mi L."/>
            <person name="Sun Q."/>
            <person name="Zhang L."/>
            <person name="Zhou B."/>
            <person name="Peng R."/>
            <person name="Zhang X."/>
            <person name="Liu F."/>
        </authorList>
    </citation>
    <scope>NUCLEOTIDE SEQUENCE [LARGE SCALE GENOMIC DNA]</scope>
    <source>
        <strain evidence="2">cv. PA1801</strain>
    </source>
</reference>
<dbReference type="Proteomes" id="UP000325315">
    <property type="component" value="Unassembled WGS sequence"/>
</dbReference>
<protein>
    <submittedName>
        <fullName evidence="1">Uncharacterized protein</fullName>
    </submittedName>
</protein>
<organism evidence="1 2">
    <name type="scientific">Gossypium australe</name>
    <dbReference type="NCBI Taxonomy" id="47621"/>
    <lineage>
        <taxon>Eukaryota</taxon>
        <taxon>Viridiplantae</taxon>
        <taxon>Streptophyta</taxon>
        <taxon>Embryophyta</taxon>
        <taxon>Tracheophyta</taxon>
        <taxon>Spermatophyta</taxon>
        <taxon>Magnoliopsida</taxon>
        <taxon>eudicotyledons</taxon>
        <taxon>Gunneridae</taxon>
        <taxon>Pentapetalae</taxon>
        <taxon>rosids</taxon>
        <taxon>malvids</taxon>
        <taxon>Malvales</taxon>
        <taxon>Malvaceae</taxon>
        <taxon>Malvoideae</taxon>
        <taxon>Gossypium</taxon>
    </lineage>
</organism>
<accession>A0A5B6VU36</accession>
<keyword evidence="2" id="KW-1185">Reference proteome</keyword>
<sequence length="76" mass="8378">MAVCTSQRVIRGQTRGVARACPRGTRACPLDHTGAVDCSYKKSLDKDTTGLQSKKIHTSWFAHVIPAREMPKSNYS</sequence>
<dbReference type="AlphaFoldDB" id="A0A5B6VU36"/>
<evidence type="ECO:0000313" key="1">
    <source>
        <dbReference type="EMBL" id="KAA3472979.1"/>
    </source>
</evidence>